<dbReference type="CDD" id="cd02208">
    <property type="entry name" value="cupin_RmlC-like"/>
    <property type="match status" value="2"/>
</dbReference>
<organism evidence="2 3">
    <name type="scientific">Terriglobus roseus</name>
    <dbReference type="NCBI Taxonomy" id="392734"/>
    <lineage>
        <taxon>Bacteria</taxon>
        <taxon>Pseudomonadati</taxon>
        <taxon>Acidobacteriota</taxon>
        <taxon>Terriglobia</taxon>
        <taxon>Terriglobales</taxon>
        <taxon>Acidobacteriaceae</taxon>
        <taxon>Terriglobus</taxon>
    </lineage>
</organism>
<evidence type="ECO:0000313" key="2">
    <source>
        <dbReference type="EMBL" id="SEC04394.1"/>
    </source>
</evidence>
<evidence type="ECO:0000313" key="3">
    <source>
        <dbReference type="Proteomes" id="UP000182409"/>
    </source>
</evidence>
<feature type="signal peptide" evidence="1">
    <location>
        <begin position="1"/>
        <end position="24"/>
    </location>
</feature>
<dbReference type="InterPro" id="IPR011051">
    <property type="entry name" value="RmlC_Cupin_sf"/>
</dbReference>
<gene>
    <name evidence="2" type="ORF">SAMN05443244_2503</name>
</gene>
<evidence type="ECO:0000256" key="1">
    <source>
        <dbReference type="SAM" id="SignalP"/>
    </source>
</evidence>
<dbReference type="EMBL" id="FNSD01000001">
    <property type="protein sequence ID" value="SEC04394.1"/>
    <property type="molecule type" value="Genomic_DNA"/>
</dbReference>
<dbReference type="SUPFAM" id="SSF51182">
    <property type="entry name" value="RmlC-like cupins"/>
    <property type="match status" value="1"/>
</dbReference>
<dbReference type="PANTHER" id="PTHR36440">
    <property type="entry name" value="PUTATIVE (AFU_ORTHOLOGUE AFUA_8G07350)-RELATED"/>
    <property type="match status" value="1"/>
</dbReference>
<accession>A0A1H4PAZ8</accession>
<dbReference type="AlphaFoldDB" id="A0A1H4PAZ8"/>
<dbReference type="Gene3D" id="2.60.120.10">
    <property type="entry name" value="Jelly Rolls"/>
    <property type="match status" value="2"/>
</dbReference>
<feature type="chain" id="PRO_5010339974" description="Cupin domain-containing protein" evidence="1">
    <location>
        <begin position="25"/>
        <end position="289"/>
    </location>
</feature>
<protein>
    <recommendedName>
        <fullName evidence="4">Cupin domain-containing protein</fullName>
    </recommendedName>
</protein>
<evidence type="ECO:0008006" key="4">
    <source>
        <dbReference type="Google" id="ProtNLM"/>
    </source>
</evidence>
<name>A0A1H4PAZ8_9BACT</name>
<keyword evidence="1" id="KW-0732">Signal</keyword>
<reference evidence="2 3" key="1">
    <citation type="submission" date="2016-10" db="EMBL/GenBank/DDBJ databases">
        <authorList>
            <person name="de Groot N.N."/>
        </authorList>
    </citation>
    <scope>NUCLEOTIDE SEQUENCE [LARGE SCALE GENOMIC DNA]</scope>
    <source>
        <strain evidence="2 3">AB35.6</strain>
    </source>
</reference>
<dbReference type="PANTHER" id="PTHR36440:SF1">
    <property type="entry name" value="PUTATIVE (AFU_ORTHOLOGUE AFUA_8G07350)-RELATED"/>
    <property type="match status" value="1"/>
</dbReference>
<dbReference type="InterPro" id="IPR053146">
    <property type="entry name" value="QDO-like"/>
</dbReference>
<sequence length="289" mass="30912">MHLRAHNLAFCLALSLGIVLPAQTTSTLPPGVVLWKGGMPPDGLKGKADFGDHTLGIYVHDGAPGTPESHDAKDDIFLIQSGSSDFRVGGTGVSMRSTGSGEKLGTDISGATTIHLVKGDVITIPAGMVHQYLTKPGEKITYLVIRRVKQEDTVPPQPQMEGMPVGVIHWPNGTPPEGLQHKANFGDHILYGYHREKSGAIEFHETQDDVFVVEKGEADFLVGGTGVGMRVSGKGEQQGTSIDGATRVHLTNGDVITIPANMPHQFVLTSGQQLDYFIIKIVKSQPQNP</sequence>
<dbReference type="InterPro" id="IPR014710">
    <property type="entry name" value="RmlC-like_jellyroll"/>
</dbReference>
<proteinExistence type="predicted"/>
<dbReference type="Proteomes" id="UP000182409">
    <property type="component" value="Unassembled WGS sequence"/>
</dbReference>